<reference evidence="1" key="1">
    <citation type="submission" date="2019-10" db="EMBL/GenBank/DDBJ databases">
        <authorList>
            <consortium name="DOE Joint Genome Institute"/>
            <person name="Kuo A."/>
            <person name="Miyauchi S."/>
            <person name="Kiss E."/>
            <person name="Drula E."/>
            <person name="Kohler A."/>
            <person name="Sanchez-Garcia M."/>
            <person name="Andreopoulos B."/>
            <person name="Barry K.W."/>
            <person name="Bonito G."/>
            <person name="Buee M."/>
            <person name="Carver A."/>
            <person name="Chen C."/>
            <person name="Cichocki N."/>
            <person name="Clum A."/>
            <person name="Culley D."/>
            <person name="Crous P.W."/>
            <person name="Fauchery L."/>
            <person name="Girlanda M."/>
            <person name="Hayes R."/>
            <person name="Keri Z."/>
            <person name="LaButti K."/>
            <person name="Lipzen A."/>
            <person name="Lombard V."/>
            <person name="Magnuson J."/>
            <person name="Maillard F."/>
            <person name="Morin E."/>
            <person name="Murat C."/>
            <person name="Nolan M."/>
            <person name="Ohm R."/>
            <person name="Pangilinan J."/>
            <person name="Pereira M."/>
            <person name="Perotto S."/>
            <person name="Peter M."/>
            <person name="Riley R."/>
            <person name="Sitrit Y."/>
            <person name="Stielow B."/>
            <person name="Szollosi G."/>
            <person name="Zifcakova L."/>
            <person name="Stursova M."/>
            <person name="Spatafora J.W."/>
            <person name="Tedersoo L."/>
            <person name="Vaario L.-M."/>
            <person name="Yamada A."/>
            <person name="Yan M."/>
            <person name="Wang P."/>
            <person name="Xu J."/>
            <person name="Bruns T."/>
            <person name="Baldrian P."/>
            <person name="Vilgalys R."/>
            <person name="Henrissat B."/>
            <person name="Grigoriev I.V."/>
            <person name="Hibbett D."/>
            <person name="Nagy L.G."/>
            <person name="Martin F.M."/>
        </authorList>
    </citation>
    <scope>NUCLEOTIDE SEQUENCE</scope>
    <source>
        <strain evidence="1">Prilba</strain>
    </source>
</reference>
<gene>
    <name evidence="1" type="ORF">DFH94DRAFT_848826</name>
</gene>
<reference evidence="1" key="2">
    <citation type="journal article" date="2020" name="Nat. Commun.">
        <title>Large-scale genome sequencing of mycorrhizal fungi provides insights into the early evolution of symbiotic traits.</title>
        <authorList>
            <person name="Miyauchi S."/>
            <person name="Kiss E."/>
            <person name="Kuo A."/>
            <person name="Drula E."/>
            <person name="Kohler A."/>
            <person name="Sanchez-Garcia M."/>
            <person name="Morin E."/>
            <person name="Andreopoulos B."/>
            <person name="Barry K.W."/>
            <person name="Bonito G."/>
            <person name="Buee M."/>
            <person name="Carver A."/>
            <person name="Chen C."/>
            <person name="Cichocki N."/>
            <person name="Clum A."/>
            <person name="Culley D."/>
            <person name="Crous P.W."/>
            <person name="Fauchery L."/>
            <person name="Girlanda M."/>
            <person name="Hayes R.D."/>
            <person name="Keri Z."/>
            <person name="LaButti K."/>
            <person name="Lipzen A."/>
            <person name="Lombard V."/>
            <person name="Magnuson J."/>
            <person name="Maillard F."/>
            <person name="Murat C."/>
            <person name="Nolan M."/>
            <person name="Ohm R.A."/>
            <person name="Pangilinan J."/>
            <person name="Pereira M.F."/>
            <person name="Perotto S."/>
            <person name="Peter M."/>
            <person name="Pfister S."/>
            <person name="Riley R."/>
            <person name="Sitrit Y."/>
            <person name="Stielow J.B."/>
            <person name="Szollosi G."/>
            <person name="Zifcakova L."/>
            <person name="Stursova M."/>
            <person name="Spatafora J.W."/>
            <person name="Tedersoo L."/>
            <person name="Vaario L.M."/>
            <person name="Yamada A."/>
            <person name="Yan M."/>
            <person name="Wang P."/>
            <person name="Xu J."/>
            <person name="Bruns T."/>
            <person name="Baldrian P."/>
            <person name="Vilgalys R."/>
            <person name="Dunand C."/>
            <person name="Henrissat B."/>
            <person name="Grigoriev I.V."/>
            <person name="Hibbett D."/>
            <person name="Nagy L.G."/>
            <person name="Martin F.M."/>
        </authorList>
    </citation>
    <scope>NUCLEOTIDE SEQUENCE</scope>
    <source>
        <strain evidence="1">Prilba</strain>
    </source>
</reference>
<protein>
    <submittedName>
        <fullName evidence="1">Uncharacterized protein</fullName>
    </submittedName>
</protein>
<keyword evidence="2" id="KW-1185">Reference proteome</keyword>
<accession>A0A9P5JUE2</accession>
<dbReference type="EMBL" id="WHVB01000054">
    <property type="protein sequence ID" value="KAF8464743.1"/>
    <property type="molecule type" value="Genomic_DNA"/>
</dbReference>
<name>A0A9P5JUE2_9AGAM</name>
<organism evidence="1 2">
    <name type="scientific">Russula ochroleuca</name>
    <dbReference type="NCBI Taxonomy" id="152965"/>
    <lineage>
        <taxon>Eukaryota</taxon>
        <taxon>Fungi</taxon>
        <taxon>Dikarya</taxon>
        <taxon>Basidiomycota</taxon>
        <taxon>Agaricomycotina</taxon>
        <taxon>Agaricomycetes</taxon>
        <taxon>Russulales</taxon>
        <taxon>Russulaceae</taxon>
        <taxon>Russula</taxon>
    </lineage>
</organism>
<proteinExistence type="predicted"/>
<dbReference type="Proteomes" id="UP000759537">
    <property type="component" value="Unassembled WGS sequence"/>
</dbReference>
<dbReference type="AlphaFoldDB" id="A0A9P5JUE2"/>
<evidence type="ECO:0000313" key="2">
    <source>
        <dbReference type="Proteomes" id="UP000759537"/>
    </source>
</evidence>
<sequence>MSGWDQCRIGEVLLREASGDPLCNIACYGREAGAGLYRLFDRETDDGIASSVLDYVQEQEKLPYTNMARQVTPLHCLPRQRTSPGMRYLDTLDSMRTLNTRHLVAGTKPTWNASFCLFTHWCGLWLWASIIPSVALYFSSFFSNAAHSDFSVKEAAIPNGRGEDQDGDARLIGGEWQWVGENWWYKLAHVCQRWRQLILGSASYLGLSLVCTKGTPIADMLAHSPPLPLVIDYFDEYHDITAEDEEGIILALKQRDRVRRVRLHMLVTNLQRLILTMDDEYPILEYLVIMHQTKDISTTLKLPETLQAPNLRHLALIDFDLPIGSRLLTTAVGLVTLCLFIDHSSIYFHPNTLHRWLSFMPQLETLVILFSFPVPHRDIERQLMHTPVMTPITLPSLHYFRFRGVSTYLESLVREISAPRLGKLEIDFFNQLTFSVPHLLRFMNTTENLRFGSAKFKFSGRRVDVDVYPCGDAGMYTLSIAVVCWHLDWQVSSVAQISHSLRQMFSAVEHLTLEYEVHSRSSEEHSWVNRIEWRKLLCSFSNVKILRIDIGLVDDLSRSLQADDGELPLELLPGLQELTYSRNSNIDDAFTSFIDARQNAGRPITLVHRSPAETKALLSYFEPPSITPGSSEAGIDFDT</sequence>
<evidence type="ECO:0000313" key="1">
    <source>
        <dbReference type="EMBL" id="KAF8464743.1"/>
    </source>
</evidence>
<comment type="caution">
    <text evidence="1">The sequence shown here is derived from an EMBL/GenBank/DDBJ whole genome shotgun (WGS) entry which is preliminary data.</text>
</comment>